<keyword evidence="2" id="KW-1185">Reference proteome</keyword>
<organism evidence="1 2">
    <name type="scientific">Methylocaldum marinum</name>
    <dbReference type="NCBI Taxonomy" id="1432792"/>
    <lineage>
        <taxon>Bacteria</taxon>
        <taxon>Pseudomonadati</taxon>
        <taxon>Pseudomonadota</taxon>
        <taxon>Gammaproteobacteria</taxon>
        <taxon>Methylococcales</taxon>
        <taxon>Methylococcaceae</taxon>
        <taxon>Methylocaldum</taxon>
    </lineage>
</organism>
<dbReference type="Proteomes" id="UP000266313">
    <property type="component" value="Chromosome"/>
</dbReference>
<dbReference type="RefSeq" id="WP_145986694.1">
    <property type="nucleotide sequence ID" value="NZ_AP017928.1"/>
</dbReference>
<reference evidence="1 2" key="1">
    <citation type="submission" date="2016-12" db="EMBL/GenBank/DDBJ databases">
        <title>Genome sequencing of Methylocaldum marinum.</title>
        <authorList>
            <person name="Takeuchi M."/>
            <person name="Kamagata Y."/>
            <person name="Hiraoka S."/>
            <person name="Oshima K."/>
            <person name="Hattori M."/>
            <person name="Iwasaki W."/>
        </authorList>
    </citation>
    <scope>NUCLEOTIDE SEQUENCE [LARGE SCALE GENOMIC DNA]</scope>
    <source>
        <strain evidence="1 2">S8</strain>
    </source>
</reference>
<dbReference type="AlphaFoldDB" id="A0A286P4I8"/>
<evidence type="ECO:0000313" key="1">
    <source>
        <dbReference type="EMBL" id="BBA37570.1"/>
    </source>
</evidence>
<proteinExistence type="predicted"/>
<evidence type="ECO:0000313" key="2">
    <source>
        <dbReference type="Proteomes" id="UP000266313"/>
    </source>
</evidence>
<dbReference type="KEGG" id="mmai:sS8_5653"/>
<protein>
    <submittedName>
        <fullName evidence="1">Uncharacterized protein</fullName>
    </submittedName>
</protein>
<dbReference type="OrthoDB" id="7061832at2"/>
<dbReference type="EMBL" id="AP017928">
    <property type="protein sequence ID" value="BBA37570.1"/>
    <property type="molecule type" value="Genomic_DNA"/>
</dbReference>
<gene>
    <name evidence="1" type="ORF">sS8_5653</name>
</gene>
<accession>A0A286P4I8</accession>
<sequence length="129" mass="14467">MEEAFAGFRKCEFKGFYYAPWDPQQKVHPYLAERGLTPYKEDNGLYYFKVKDSLFGLPVSEIIIPGTWDLHAIVFDVPLAKARKTLKRRFGSVFAPSAQSAEGKAPALEAVVDNPSRSSLYCNEVEGGE</sequence>
<name>A0A286P4I8_9GAMM</name>